<keyword evidence="5" id="KW-1185">Reference proteome</keyword>
<dbReference type="STRING" id="51642.NSMM_290016"/>
<dbReference type="GO" id="GO:0006508">
    <property type="term" value="P:proteolysis"/>
    <property type="evidence" value="ECO:0007669"/>
    <property type="project" value="InterPro"/>
</dbReference>
<dbReference type="PANTHER" id="PTHR30023">
    <property type="entry name" value="D-ALANYL-D-ALANINE CARBOXYPEPTIDASE"/>
    <property type="match status" value="1"/>
</dbReference>
<dbReference type="EC" id="3.4.16.4" evidence="4"/>
<keyword evidence="4" id="KW-0121">Carboxypeptidase</keyword>
<keyword evidence="3" id="KW-0732">Signal</keyword>
<name>A0A1G5SD11_9PROT</name>
<keyword evidence="4" id="KW-0645">Protease</keyword>
<protein>
    <submittedName>
        <fullName evidence="4">D-Ala-D-Ala carboxypeptidase 3 (S13) family</fullName>
        <ecNumber evidence="4">3.4.16.4</ecNumber>
    </submittedName>
</protein>
<dbReference type="PRINTS" id="PR00922">
    <property type="entry name" value="DADACBPTASE3"/>
</dbReference>
<organism evidence="4 5">
    <name type="scientific">Nitrosomonas mobilis</name>
    <dbReference type="NCBI Taxonomy" id="51642"/>
    <lineage>
        <taxon>Bacteria</taxon>
        <taxon>Pseudomonadati</taxon>
        <taxon>Pseudomonadota</taxon>
        <taxon>Betaproteobacteria</taxon>
        <taxon>Nitrosomonadales</taxon>
        <taxon>Nitrosomonadaceae</taxon>
        <taxon>Nitrosomonas</taxon>
    </lineage>
</organism>
<dbReference type="InterPro" id="IPR012338">
    <property type="entry name" value="Beta-lactam/transpept-like"/>
</dbReference>
<dbReference type="OrthoDB" id="9802627at2"/>
<accession>A0A1G5SD11</accession>
<dbReference type="EMBL" id="FMWO01000035">
    <property type="protein sequence ID" value="SCZ84877.1"/>
    <property type="molecule type" value="Genomic_DNA"/>
</dbReference>
<dbReference type="AlphaFoldDB" id="A0A1G5SD11"/>
<dbReference type="Pfam" id="PF02113">
    <property type="entry name" value="Peptidase_S13"/>
    <property type="match status" value="1"/>
</dbReference>
<sequence>MTIILRIAFITTMAILLTPVNASNLPASISQLLQKAGIPEDAIAVFVQQVNASQPSLIVNADKAMNPASVMKLVTTYAGLELLGPDYTWRTEVYAQGNTHDGRLQGDLIIKGYGDPSLNLENFWQLVRQIRQTGLREISGDLVLDYSYYNLAPASPGAFDGERYKPYNVLPEALLVNYRTSALHIMPDGQRDQIRIVEDPELQLMDLQNQIQPTRKNCGDWRRRVRTEILENGAGNGHPTVKFNGNYSLHCGHHTYYLSLYDSKNYIHRLFKNFWQQSGGSFNGGVRRGMVPGGATPIRVFYSPPLADVIRGINKFSNNVAARQLYLSLGEKQTNGNQPLSIDFAYSAIQQWLFTKRLNFPGLMIENGSGLSRKERISARHLGRLLVDAFHSPVMPEFMSSLAVVGIDGTTRNRLKKTAVIGRSHLKTGSLRDVSAIAGYVLDDKNRRHAFVFVVNHPRAASAKTAMDALIKWIHGSG</sequence>
<keyword evidence="2 4" id="KW-0378">Hydrolase</keyword>
<reference evidence="4 5" key="1">
    <citation type="submission" date="2016-10" db="EMBL/GenBank/DDBJ databases">
        <authorList>
            <person name="de Groot N.N."/>
        </authorList>
    </citation>
    <scope>NUCLEOTIDE SEQUENCE [LARGE SCALE GENOMIC DNA]</scope>
    <source>
        <strain evidence="4">1</strain>
    </source>
</reference>
<evidence type="ECO:0000256" key="3">
    <source>
        <dbReference type="SAM" id="SignalP"/>
    </source>
</evidence>
<dbReference type="GO" id="GO:0000270">
    <property type="term" value="P:peptidoglycan metabolic process"/>
    <property type="evidence" value="ECO:0007669"/>
    <property type="project" value="TreeGrafter"/>
</dbReference>
<feature type="chain" id="PRO_5011637329" evidence="3">
    <location>
        <begin position="23"/>
        <end position="478"/>
    </location>
</feature>
<dbReference type="InterPro" id="IPR000667">
    <property type="entry name" value="Peptidase_S13"/>
</dbReference>
<dbReference type="Proteomes" id="UP000198729">
    <property type="component" value="Unassembled WGS sequence"/>
</dbReference>
<gene>
    <name evidence="4" type="ORF">NSMM_290016</name>
</gene>
<dbReference type="RefSeq" id="WP_090284719.1">
    <property type="nucleotide sequence ID" value="NZ_FMWO01000035.1"/>
</dbReference>
<dbReference type="NCBIfam" id="TIGR00666">
    <property type="entry name" value="PBP4"/>
    <property type="match status" value="1"/>
</dbReference>
<dbReference type="GO" id="GO:0009002">
    <property type="term" value="F:serine-type D-Ala-D-Ala carboxypeptidase activity"/>
    <property type="evidence" value="ECO:0007669"/>
    <property type="project" value="UniProtKB-EC"/>
</dbReference>
<proteinExistence type="inferred from homology"/>
<evidence type="ECO:0000256" key="2">
    <source>
        <dbReference type="ARBA" id="ARBA00022801"/>
    </source>
</evidence>
<feature type="signal peptide" evidence="3">
    <location>
        <begin position="1"/>
        <end position="22"/>
    </location>
</feature>
<dbReference type="Gene3D" id="3.50.80.20">
    <property type="entry name" value="D-Ala-D-Ala carboxypeptidase C, peptidase S13"/>
    <property type="match status" value="1"/>
</dbReference>
<comment type="similarity">
    <text evidence="1">Belongs to the peptidase S13 family.</text>
</comment>
<dbReference type="Gene3D" id="3.40.710.10">
    <property type="entry name" value="DD-peptidase/beta-lactamase superfamily"/>
    <property type="match status" value="1"/>
</dbReference>
<dbReference type="SUPFAM" id="SSF56601">
    <property type="entry name" value="beta-lactamase/transpeptidase-like"/>
    <property type="match status" value="1"/>
</dbReference>
<evidence type="ECO:0000313" key="5">
    <source>
        <dbReference type="Proteomes" id="UP000198729"/>
    </source>
</evidence>
<evidence type="ECO:0000256" key="1">
    <source>
        <dbReference type="ARBA" id="ARBA00006096"/>
    </source>
</evidence>
<evidence type="ECO:0000313" key="4">
    <source>
        <dbReference type="EMBL" id="SCZ84877.1"/>
    </source>
</evidence>
<dbReference type="PANTHER" id="PTHR30023:SF0">
    <property type="entry name" value="PENICILLIN-SENSITIVE CARBOXYPEPTIDASE A"/>
    <property type="match status" value="1"/>
</dbReference>